<organism evidence="2 3">
    <name type="scientific">Pseudonocardia abyssalis</name>
    <dbReference type="NCBI Taxonomy" id="2792008"/>
    <lineage>
        <taxon>Bacteria</taxon>
        <taxon>Bacillati</taxon>
        <taxon>Actinomycetota</taxon>
        <taxon>Actinomycetes</taxon>
        <taxon>Pseudonocardiales</taxon>
        <taxon>Pseudonocardiaceae</taxon>
        <taxon>Pseudonocardia</taxon>
    </lineage>
</organism>
<dbReference type="Pfam" id="PF00581">
    <property type="entry name" value="Rhodanese"/>
    <property type="match status" value="1"/>
</dbReference>
<reference evidence="2 3" key="1">
    <citation type="submission" date="2020-11" db="EMBL/GenBank/DDBJ databases">
        <title>Pseudonocardia abyssalis sp. nov. and Pseudonocardia oceani sp. nov., description and phylogenomic analysis of two novel actinomycetes isolated from the deep Southern Ocean.</title>
        <authorList>
            <person name="Parra J."/>
        </authorList>
    </citation>
    <scope>NUCLEOTIDE SEQUENCE [LARGE SCALE GENOMIC DNA]</scope>
    <source>
        <strain evidence="2 3">KRD-168</strain>
    </source>
</reference>
<comment type="caution">
    <text evidence="2">The sequence shown here is derived from an EMBL/GenBank/DDBJ whole genome shotgun (WGS) entry which is preliminary data.</text>
</comment>
<dbReference type="RefSeq" id="WP_218603666.1">
    <property type="nucleotide sequence ID" value="NZ_JADQDJ010000148.1"/>
</dbReference>
<feature type="domain" description="Rhodanese" evidence="1">
    <location>
        <begin position="15"/>
        <end position="102"/>
    </location>
</feature>
<dbReference type="CDD" id="cd00158">
    <property type="entry name" value="RHOD"/>
    <property type="match status" value="1"/>
</dbReference>
<protein>
    <submittedName>
        <fullName evidence="2">Rhodanese-like domain-containing protein</fullName>
    </submittedName>
</protein>
<dbReference type="SMART" id="SM00450">
    <property type="entry name" value="RHOD"/>
    <property type="match status" value="1"/>
</dbReference>
<proteinExistence type="predicted"/>
<evidence type="ECO:0000313" key="2">
    <source>
        <dbReference type="EMBL" id="MBW0137249.1"/>
    </source>
</evidence>
<keyword evidence="3" id="KW-1185">Reference proteome</keyword>
<dbReference type="EMBL" id="JADQDK010000001">
    <property type="protein sequence ID" value="MBW0137249.1"/>
    <property type="molecule type" value="Genomic_DNA"/>
</dbReference>
<evidence type="ECO:0000259" key="1">
    <source>
        <dbReference type="PROSITE" id="PS50206"/>
    </source>
</evidence>
<dbReference type="InterPro" id="IPR050229">
    <property type="entry name" value="GlpE_sulfurtransferase"/>
</dbReference>
<dbReference type="PANTHER" id="PTHR43031:SF1">
    <property type="entry name" value="PYRIDINE NUCLEOTIDE-DISULPHIDE OXIDOREDUCTASE"/>
    <property type="match status" value="1"/>
</dbReference>
<dbReference type="InterPro" id="IPR001763">
    <property type="entry name" value="Rhodanese-like_dom"/>
</dbReference>
<evidence type="ECO:0000313" key="3">
    <source>
        <dbReference type="Proteomes" id="UP000694287"/>
    </source>
</evidence>
<sequence length="110" mass="11702">MLPEIDPQQLAQMRTAATVTVVDVREADEYRAGHVPGARSMPLGVLGARVPELPRDRPVYVVCQSGGRSAQATRMLRGVGVEAVNVRGGTAAWIQTGQPVEHGTATEATR</sequence>
<accession>A0ABS6UZW7</accession>
<dbReference type="PANTHER" id="PTHR43031">
    <property type="entry name" value="FAD-DEPENDENT OXIDOREDUCTASE"/>
    <property type="match status" value="1"/>
</dbReference>
<dbReference type="Proteomes" id="UP000694287">
    <property type="component" value="Unassembled WGS sequence"/>
</dbReference>
<gene>
    <name evidence="2" type="ORF">I4I81_23730</name>
</gene>
<dbReference type="PROSITE" id="PS50206">
    <property type="entry name" value="RHODANESE_3"/>
    <property type="match status" value="1"/>
</dbReference>
<name>A0ABS6UZW7_9PSEU</name>